<protein>
    <recommendedName>
        <fullName evidence="4">Fibronectin type-III domain-containing protein</fullName>
    </recommendedName>
</protein>
<dbReference type="PATRIC" id="fig|1365250.3.peg.3681"/>
<comment type="caution">
    <text evidence="2">The sequence shown here is derived from an EMBL/GenBank/DDBJ whole genome shotgun (WGS) entry which is preliminary data.</text>
</comment>
<sequence>MNRIWGICIALLSMTANASFEQAYAPINVGSITIFIPIELLPEKASYLSLNTDSGQTRLAWSPVSDADYYQIQHFENGQWVSISDQYTSTHYSTQSITGPFRVRACHRYGCADWQSNIRNVQDPLNIQAFYSDSARSDDAGRINIGWSVLGASSVTLTQKVAGSVVSVKQGLNPTQGVTTPYISGLTEFTLSAHGFGGQVIHKNLSVTSKPKFPIQLQGQKGGFKQPLYESSLDIVEKSIVEYDDNLFFATHDGLLMFYQGVRRSDGEVTWRHGWNMQLEGIINNAPVVDGDFLYFTESYFDNTGQACRVRWLDASAKVCSDKTNNNLLASPVMVKPAPEVNLGFVASVQRFAKSFTSSAQQQDDVQTGLYVFHRDGTIDVLDPHNNLKLKRQFSLKNSINQTQGIVTTPSLIMNQDIALYKPQFVIQQADELMGVDVPAVVKEPELSTMETISQWFRMSPSAEVSAAGSAPSNAPQGPEELKVVWRDGI</sequence>
<proteinExistence type="predicted"/>
<dbReference type="Proteomes" id="UP000076643">
    <property type="component" value="Unassembled WGS sequence"/>
</dbReference>
<feature type="chain" id="PRO_5007881341" description="Fibronectin type-III domain-containing protein" evidence="1">
    <location>
        <begin position="19"/>
        <end position="490"/>
    </location>
</feature>
<dbReference type="Gene3D" id="2.60.40.10">
    <property type="entry name" value="Immunoglobulins"/>
    <property type="match status" value="1"/>
</dbReference>
<feature type="signal peptide" evidence="1">
    <location>
        <begin position="1"/>
        <end position="18"/>
    </location>
</feature>
<dbReference type="AlphaFoldDB" id="A0A166VRY4"/>
<evidence type="ECO:0000256" key="1">
    <source>
        <dbReference type="SAM" id="SignalP"/>
    </source>
</evidence>
<accession>A0A166VRY4</accession>
<dbReference type="InterPro" id="IPR013783">
    <property type="entry name" value="Ig-like_fold"/>
</dbReference>
<evidence type="ECO:0000313" key="3">
    <source>
        <dbReference type="Proteomes" id="UP000076643"/>
    </source>
</evidence>
<reference evidence="2 3" key="1">
    <citation type="submission" date="2013-07" db="EMBL/GenBank/DDBJ databases">
        <title>Comparative Genomic and Metabolomic Analysis of Twelve Strains of Pseudoalteromonas luteoviolacea.</title>
        <authorList>
            <person name="Vynne N.G."/>
            <person name="Mansson M."/>
            <person name="Gram L."/>
        </authorList>
    </citation>
    <scope>NUCLEOTIDE SEQUENCE [LARGE SCALE GENOMIC DNA]</scope>
    <source>
        <strain evidence="2 3">DSM 6061</strain>
    </source>
</reference>
<keyword evidence="1" id="KW-0732">Signal</keyword>
<dbReference type="EMBL" id="AUYB01000122">
    <property type="protein sequence ID" value="KZN33634.1"/>
    <property type="molecule type" value="Genomic_DNA"/>
</dbReference>
<dbReference type="SUPFAM" id="SSF50998">
    <property type="entry name" value="Quinoprotein alcohol dehydrogenase-like"/>
    <property type="match status" value="1"/>
</dbReference>
<name>A0A166VRY4_9GAMM</name>
<organism evidence="2 3">
    <name type="scientific">Pseudoalteromonas luteoviolacea DSM 6061</name>
    <dbReference type="NCBI Taxonomy" id="1365250"/>
    <lineage>
        <taxon>Bacteria</taxon>
        <taxon>Pseudomonadati</taxon>
        <taxon>Pseudomonadota</taxon>
        <taxon>Gammaproteobacteria</taxon>
        <taxon>Alteromonadales</taxon>
        <taxon>Pseudoalteromonadaceae</taxon>
        <taxon>Pseudoalteromonas</taxon>
    </lineage>
</organism>
<dbReference type="InterPro" id="IPR011047">
    <property type="entry name" value="Quinoprotein_ADH-like_sf"/>
</dbReference>
<gene>
    <name evidence="2" type="ORF">N475_19875</name>
</gene>
<keyword evidence="3" id="KW-1185">Reference proteome</keyword>
<evidence type="ECO:0008006" key="4">
    <source>
        <dbReference type="Google" id="ProtNLM"/>
    </source>
</evidence>
<dbReference type="RefSeq" id="WP_063358231.1">
    <property type="nucleotide sequence ID" value="NZ_AQHB01000049.1"/>
</dbReference>
<evidence type="ECO:0000313" key="2">
    <source>
        <dbReference type="EMBL" id="KZN33634.1"/>
    </source>
</evidence>